<dbReference type="EMBL" id="JBAMIC010004070">
    <property type="protein sequence ID" value="KAK7088436.1"/>
    <property type="molecule type" value="Genomic_DNA"/>
</dbReference>
<dbReference type="AlphaFoldDB" id="A0AAN9AK47"/>
<keyword evidence="1" id="KW-0677">Repeat</keyword>
<dbReference type="InterPro" id="IPR019734">
    <property type="entry name" value="TPR_rpt"/>
</dbReference>
<evidence type="ECO:0000313" key="6">
    <source>
        <dbReference type="Proteomes" id="UP001374579"/>
    </source>
</evidence>
<evidence type="ECO:0000256" key="3">
    <source>
        <dbReference type="ARBA" id="ARBA00038336"/>
    </source>
</evidence>
<sequence>MAETDLSYRSLEENLKTCRKNFEDFHRQLNDFPHSFQLENQDRLLVDQLNKVRRSLESALEVGYKTPVETARARNLLAFVLFRLGQPARALQETQEALNSEGEHQNLVSLANEAVILWHQGQRYKAQEIVQKLHNLKNEAPEFGYLAVKAKAELAFCYTRCDPSVYSLAQNIFIEVLRDAEEPDVWLWTFGLALTLRRQLRTTLNPTPSEIEEHLRVLRLYLGITKNCKSSNSLKAKAFAEIALVLYVRNAEQLESALQKEADMTVAQACEKALACDPDDNSALWKCGKLYRYLRQPDRSCELLKKATCLRPTTKGLHQLGLTYKALATQEKHKHSSSGQQSEDGNKSNETNTSGVDFQNFMRQLSRSASSENNSLAINNLHPAETQDQKSSETKISTTMATEATAQQSEETMKFTTSGTDTPTQEMFAMWKLVKSPTKGTTQFSREDPFIAEAIDSLLRAVEISEWENARAIYALAMLHKSLGEYELARECLEKSLWKEHCLGVFDKINFFEQVGLILNEMAEKQTDEPKKKQLVENSESMLLMALKIASEQFASRPEIKENIGNFWHSFDTLFQAVEDKDHSASQKLREKATLFMLIRKHKKSLALLQDIEAMDPQKGNDPEHMKLCIENYVELQQYEKALTFVDLLQCTAQSQKAKHLFDDARYVHKIGLLAAQQSLLRNSLNFKAHFRDVLKEYVAGQKLIATSSEDTDTEAESDLAKEDDSKKATDGTEKTTWDVLILHEDHEEDANLAGAVANILRDACGLKVTRNDDDVMPNKFAMEGVLSVMKKSSLVVVVTGQTKASRKLRQLLTYSARRETSVTLLFNEGHIPKMMKTHRFLYLPAELLQVTSAADCDNFAQDRVTAVCRLFGFLTDIDFGQISEP</sequence>
<dbReference type="Pfam" id="PF13181">
    <property type="entry name" value="TPR_8"/>
    <property type="match status" value="1"/>
</dbReference>
<feature type="region of interest" description="Disordered" evidence="4">
    <location>
        <begin position="382"/>
        <end position="421"/>
    </location>
</feature>
<dbReference type="PANTHER" id="PTHR10271">
    <property type="entry name" value="INTERFERON-INDUCED PROTEIN WITH TETRATRICOPEPTIDE REPEATS"/>
    <property type="match status" value="1"/>
</dbReference>
<feature type="region of interest" description="Disordered" evidence="4">
    <location>
        <begin position="710"/>
        <end position="731"/>
    </location>
</feature>
<evidence type="ECO:0000313" key="5">
    <source>
        <dbReference type="EMBL" id="KAK7088436.1"/>
    </source>
</evidence>
<reference evidence="5 6" key="1">
    <citation type="submission" date="2024-02" db="EMBL/GenBank/DDBJ databases">
        <title>Chromosome-scale genome assembly of the rough periwinkle Littorina saxatilis.</title>
        <authorList>
            <person name="De Jode A."/>
            <person name="Faria R."/>
            <person name="Formenti G."/>
            <person name="Sims Y."/>
            <person name="Smith T.P."/>
            <person name="Tracey A."/>
            <person name="Wood J.M.D."/>
            <person name="Zagrodzka Z.B."/>
            <person name="Johannesson K."/>
            <person name="Butlin R.K."/>
            <person name="Leder E.H."/>
        </authorList>
    </citation>
    <scope>NUCLEOTIDE SEQUENCE [LARGE SCALE GENOMIC DNA]</scope>
    <source>
        <strain evidence="5">Snail1</strain>
        <tissue evidence="5">Muscle</tissue>
    </source>
</reference>
<comment type="similarity">
    <text evidence="3">Belongs to the IFIT family.</text>
</comment>
<keyword evidence="6" id="KW-1185">Reference proteome</keyword>
<feature type="compositionally biased region" description="Polar residues" evidence="4">
    <location>
        <begin position="337"/>
        <end position="354"/>
    </location>
</feature>
<evidence type="ECO:0000256" key="2">
    <source>
        <dbReference type="ARBA" id="ARBA00022803"/>
    </source>
</evidence>
<name>A0AAN9AK47_9CAEN</name>
<feature type="compositionally biased region" description="Polar residues" evidence="4">
    <location>
        <begin position="394"/>
        <end position="421"/>
    </location>
</feature>
<evidence type="ECO:0000256" key="1">
    <source>
        <dbReference type="ARBA" id="ARBA00022737"/>
    </source>
</evidence>
<protein>
    <submittedName>
        <fullName evidence="5">Uncharacterized protein</fullName>
    </submittedName>
</protein>
<evidence type="ECO:0000256" key="4">
    <source>
        <dbReference type="SAM" id="MobiDB-lite"/>
    </source>
</evidence>
<feature type="region of interest" description="Disordered" evidence="4">
    <location>
        <begin position="329"/>
        <end position="354"/>
    </location>
</feature>
<dbReference type="PANTHER" id="PTHR10271:SF0">
    <property type="entry name" value="INTERFERON-INDUCED PROTEIN WITH TETRATRICOPEPTIDE REPEATS 5"/>
    <property type="match status" value="1"/>
</dbReference>
<accession>A0AAN9AK47</accession>
<gene>
    <name evidence="5" type="ORF">V1264_022358</name>
</gene>
<feature type="compositionally biased region" description="Basic and acidic residues" evidence="4">
    <location>
        <begin position="719"/>
        <end position="731"/>
    </location>
</feature>
<keyword evidence="2" id="KW-0802">TPR repeat</keyword>
<proteinExistence type="inferred from homology"/>
<dbReference type="SUPFAM" id="SSF48452">
    <property type="entry name" value="TPR-like"/>
    <property type="match status" value="3"/>
</dbReference>
<dbReference type="Proteomes" id="UP001374579">
    <property type="component" value="Unassembled WGS sequence"/>
</dbReference>
<dbReference type="GO" id="GO:0005829">
    <property type="term" value="C:cytosol"/>
    <property type="evidence" value="ECO:0007669"/>
    <property type="project" value="TreeGrafter"/>
</dbReference>
<dbReference type="GO" id="GO:0051607">
    <property type="term" value="P:defense response to virus"/>
    <property type="evidence" value="ECO:0007669"/>
    <property type="project" value="TreeGrafter"/>
</dbReference>
<comment type="caution">
    <text evidence="5">The sequence shown here is derived from an EMBL/GenBank/DDBJ whole genome shotgun (WGS) entry which is preliminary data.</text>
</comment>
<dbReference type="Gene3D" id="1.25.40.10">
    <property type="entry name" value="Tetratricopeptide repeat domain"/>
    <property type="match status" value="2"/>
</dbReference>
<organism evidence="5 6">
    <name type="scientific">Littorina saxatilis</name>
    <dbReference type="NCBI Taxonomy" id="31220"/>
    <lineage>
        <taxon>Eukaryota</taxon>
        <taxon>Metazoa</taxon>
        <taxon>Spiralia</taxon>
        <taxon>Lophotrochozoa</taxon>
        <taxon>Mollusca</taxon>
        <taxon>Gastropoda</taxon>
        <taxon>Caenogastropoda</taxon>
        <taxon>Littorinimorpha</taxon>
        <taxon>Littorinoidea</taxon>
        <taxon>Littorinidae</taxon>
        <taxon>Littorina</taxon>
    </lineage>
</organism>
<dbReference type="InterPro" id="IPR011990">
    <property type="entry name" value="TPR-like_helical_dom_sf"/>
</dbReference>